<dbReference type="Proteomes" id="UP000308133">
    <property type="component" value="Unassembled WGS sequence"/>
</dbReference>
<evidence type="ECO:0000256" key="1">
    <source>
        <dbReference type="SAM" id="MobiDB-lite"/>
    </source>
</evidence>
<organism evidence="2 3">
    <name type="scientific">Elsinoe australis</name>
    <dbReference type="NCBI Taxonomy" id="40998"/>
    <lineage>
        <taxon>Eukaryota</taxon>
        <taxon>Fungi</taxon>
        <taxon>Dikarya</taxon>
        <taxon>Ascomycota</taxon>
        <taxon>Pezizomycotina</taxon>
        <taxon>Dothideomycetes</taxon>
        <taxon>Dothideomycetidae</taxon>
        <taxon>Myriangiales</taxon>
        <taxon>Elsinoaceae</taxon>
        <taxon>Elsinoe</taxon>
    </lineage>
</organism>
<feature type="region of interest" description="Disordered" evidence="1">
    <location>
        <begin position="1"/>
        <end position="22"/>
    </location>
</feature>
<dbReference type="AlphaFoldDB" id="A0A4U7AYR5"/>
<dbReference type="InterPro" id="IPR035929">
    <property type="entry name" value="CoaB-like_sf"/>
</dbReference>
<gene>
    <name evidence="2" type="ORF">C1H76_4002</name>
</gene>
<dbReference type="EMBL" id="PTQR01000051">
    <property type="protein sequence ID" value="TKX23803.1"/>
    <property type="molecule type" value="Genomic_DNA"/>
</dbReference>
<evidence type="ECO:0000313" key="3">
    <source>
        <dbReference type="Proteomes" id="UP000308133"/>
    </source>
</evidence>
<protein>
    <recommendedName>
        <fullName evidence="4">DNA/pantothenate metabolism flavoprotein C-terminal domain-containing protein</fullName>
    </recommendedName>
</protein>
<dbReference type="SUPFAM" id="SSF102645">
    <property type="entry name" value="CoaB-like"/>
    <property type="match status" value="1"/>
</dbReference>
<feature type="region of interest" description="Disordered" evidence="1">
    <location>
        <begin position="127"/>
        <end position="151"/>
    </location>
</feature>
<reference evidence="2 3" key="1">
    <citation type="submission" date="2018-02" db="EMBL/GenBank/DDBJ databases">
        <title>Draft genome sequences of Elsinoe sp., causing black scab on jojoba.</title>
        <authorList>
            <person name="Stodart B."/>
            <person name="Jeffress S."/>
            <person name="Ash G."/>
            <person name="Arun Chinnappa K."/>
        </authorList>
    </citation>
    <scope>NUCLEOTIDE SEQUENCE [LARGE SCALE GENOMIC DNA]</scope>
    <source>
        <strain evidence="2 3">Hillstone_2</strain>
    </source>
</reference>
<dbReference type="PANTHER" id="PTHR12290">
    <property type="entry name" value="CORNICHON-RELATED"/>
    <property type="match status" value="1"/>
</dbReference>
<name>A0A4U7AYR5_9PEZI</name>
<feature type="compositionally biased region" description="Polar residues" evidence="1">
    <location>
        <begin position="1"/>
        <end position="11"/>
    </location>
</feature>
<feature type="region of interest" description="Disordered" evidence="1">
    <location>
        <begin position="233"/>
        <end position="265"/>
    </location>
</feature>
<comment type="caution">
    <text evidence="2">The sequence shown here is derived from an EMBL/GenBank/DDBJ whole genome shotgun (WGS) entry which is preliminary data.</text>
</comment>
<evidence type="ECO:0008006" key="4">
    <source>
        <dbReference type="Google" id="ProtNLM"/>
    </source>
</evidence>
<evidence type="ECO:0000313" key="2">
    <source>
        <dbReference type="EMBL" id="TKX23803.1"/>
    </source>
</evidence>
<sequence length="472" mass="51559">MTAPQPSTSTPGEHEYFTTNPPPPFLPSHTTLAHDFITHHASRASQRVVLVTSGGTTVPLETNMVRFVDNFSAGTRGATSAEWFLRNDYAVIFLHREFSLLPFARHYSHSSANCFLDYLDFASDASDGTGSGGGQGQGQGQGHGEGQGQGAERLRIKTDYAAQMADVLGQYRRARKSNMLLLLPFTTVNDYLWSLRGIAQLMTPLSSRALFYLAAAVSDFFIPRRKMVEHKIQSGEEFQGRNLQGNGEGKGRGVESPGPGQGDSFLGDREQEVAAVISDKKLIVNLDPVPKFLHQLVEDWSPQGMIVSFKLETDPRILVVKAKHALRKYGHHLVVGNLLSTRKWEVVFVSKTGAGRESGNGEAGAREKNGEGEGIEEKWIRVPRAKRAQSFSGIPAHVGLASSLREGAVRDGEASIEGEKVQGDEKGTDEVVGNEKEAGQFWGEPSVEIESLMVPEIARLHGEYMENMKIGG</sequence>
<proteinExistence type="predicted"/>
<dbReference type="Gene3D" id="3.40.50.10300">
    <property type="entry name" value="CoaB-like"/>
    <property type="match status" value="1"/>
</dbReference>
<feature type="compositionally biased region" description="Gly residues" evidence="1">
    <location>
        <begin position="129"/>
        <end position="149"/>
    </location>
</feature>
<accession>A0A4U7AYR5</accession>